<evidence type="ECO:0000256" key="1">
    <source>
        <dbReference type="ARBA" id="ARBA00023242"/>
    </source>
</evidence>
<protein>
    <recommendedName>
        <fullName evidence="2">Zn(2)-C6 fungal-type domain-containing protein</fullName>
    </recommendedName>
</protein>
<name>A0A9P5HGY0_9HYPO</name>
<comment type="caution">
    <text evidence="3">The sequence shown here is derived from an EMBL/GenBank/DDBJ whole genome shotgun (WGS) entry which is preliminary data.</text>
</comment>
<dbReference type="CDD" id="cd00067">
    <property type="entry name" value="GAL4"/>
    <property type="match status" value="1"/>
</dbReference>
<dbReference type="GO" id="GO:0008270">
    <property type="term" value="F:zinc ion binding"/>
    <property type="evidence" value="ECO:0007669"/>
    <property type="project" value="InterPro"/>
</dbReference>
<proteinExistence type="predicted"/>
<dbReference type="OrthoDB" id="5229455at2759"/>
<accession>A0A9P5HGY0</accession>
<dbReference type="InterPro" id="IPR021858">
    <property type="entry name" value="Fun_TF"/>
</dbReference>
<dbReference type="GO" id="GO:0001228">
    <property type="term" value="F:DNA-binding transcription activator activity, RNA polymerase II-specific"/>
    <property type="evidence" value="ECO:0007669"/>
    <property type="project" value="TreeGrafter"/>
</dbReference>
<dbReference type="PANTHER" id="PTHR47784">
    <property type="entry name" value="STEROL UPTAKE CONTROL PROTEIN 2"/>
    <property type="match status" value="1"/>
</dbReference>
<dbReference type="InterPro" id="IPR053157">
    <property type="entry name" value="Sterol_Uptake_Regulator"/>
</dbReference>
<dbReference type="Pfam" id="PF11951">
    <property type="entry name" value="Fungal_trans_2"/>
    <property type="match status" value="1"/>
</dbReference>
<gene>
    <name evidence="3" type="ORF">G7Z17_g2775</name>
</gene>
<organism evidence="3 4">
    <name type="scientific">Cylindrodendrum hubeiense</name>
    <dbReference type="NCBI Taxonomy" id="595255"/>
    <lineage>
        <taxon>Eukaryota</taxon>
        <taxon>Fungi</taxon>
        <taxon>Dikarya</taxon>
        <taxon>Ascomycota</taxon>
        <taxon>Pezizomycotina</taxon>
        <taxon>Sordariomycetes</taxon>
        <taxon>Hypocreomycetidae</taxon>
        <taxon>Hypocreales</taxon>
        <taxon>Nectriaceae</taxon>
        <taxon>Cylindrodendrum</taxon>
    </lineage>
</organism>
<evidence type="ECO:0000259" key="2">
    <source>
        <dbReference type="Pfam" id="PF00172"/>
    </source>
</evidence>
<dbReference type="Gene3D" id="4.10.240.10">
    <property type="entry name" value="Zn(2)-C6 fungal-type DNA-binding domain"/>
    <property type="match status" value="1"/>
</dbReference>
<dbReference type="Pfam" id="PF00172">
    <property type="entry name" value="Zn_clus"/>
    <property type="match status" value="1"/>
</dbReference>
<sequence>MASSSLSSSSFPSSTTTPPGQVSFKIIKAIHNVPGRPFYYRIQVRSRIQYLRAPKTLSAFPDEAGRFLGFSTVPDGDWDMARMEQGTDGKLQIVSTEKKRFPDSTGSWHSTKVDMVALGDAIYGREDEINLQRLGQLYSGVFACPGEIGITRAIGIWDFHPEGNDDLAIAQESHTYSLLPPGQAIAPQFIGHITDNGERVIGYMVESAAVREASIGDAELCRKVLAFLIREDGPVEYAQIQHFHTAYATEQEGIFEEEMDMVEEVLQQESVTAQPPLETSIRLAATDTDVGQVIEGPGAEPRVKCDENRPTCAPCSRLGLSCQYPHRESHAATEELPRPAPTSFTLEDLRFHYQFLTVAYPSLPLRADDVWSKCAAMSHSYDFLAHAALGLGASHLSQNGSGNFTPQALQHRVTAIRLVNEQLAEPSNKTIEQADALFAALVCIIAQSSLMPHGMTEYLVMTRGANLVAASIMPDHGRSIFKDFSAQGHMESLSKMINDQPKDPKLLEGFCFSVMNLEPLCQTVHEQAYFNSLVKTITLVPTSSLGAWTEFVDLFMMPSFMNNEDFKSFIDQDNHVGQLLIVHMFLLDYVLGRSFIAPSDEPKCPGRKNMVIQWTETVVRGLPKEFQGYATWLKEFCVILAGQDARYLLSP</sequence>
<dbReference type="InterPro" id="IPR001138">
    <property type="entry name" value="Zn2Cys6_DnaBD"/>
</dbReference>
<dbReference type="AlphaFoldDB" id="A0A9P5HGY0"/>
<evidence type="ECO:0000313" key="3">
    <source>
        <dbReference type="EMBL" id="KAF7554584.1"/>
    </source>
</evidence>
<dbReference type="EMBL" id="JAANBB010000030">
    <property type="protein sequence ID" value="KAF7554584.1"/>
    <property type="molecule type" value="Genomic_DNA"/>
</dbReference>
<dbReference type="PANTHER" id="PTHR47784:SF7">
    <property type="entry name" value="ZN(II)2CYS6 TRANSCRIPTION FACTOR (EUROFUNG)"/>
    <property type="match status" value="1"/>
</dbReference>
<feature type="domain" description="Zn(2)-C6 fungal-type" evidence="2">
    <location>
        <begin position="302"/>
        <end position="327"/>
    </location>
</feature>
<keyword evidence="1" id="KW-0539">Nucleus</keyword>
<dbReference type="InterPro" id="IPR036864">
    <property type="entry name" value="Zn2-C6_fun-type_DNA-bd_sf"/>
</dbReference>
<evidence type="ECO:0000313" key="4">
    <source>
        <dbReference type="Proteomes" id="UP000722485"/>
    </source>
</evidence>
<reference evidence="3" key="1">
    <citation type="submission" date="2020-03" db="EMBL/GenBank/DDBJ databases">
        <title>Draft Genome Sequence of Cylindrodendrum hubeiense.</title>
        <authorList>
            <person name="Buettner E."/>
            <person name="Kellner H."/>
        </authorList>
    </citation>
    <scope>NUCLEOTIDE SEQUENCE</scope>
    <source>
        <strain evidence="3">IHI 201604</strain>
    </source>
</reference>
<dbReference type="SUPFAM" id="SSF57701">
    <property type="entry name" value="Zn2/Cys6 DNA-binding domain"/>
    <property type="match status" value="1"/>
</dbReference>
<dbReference type="Proteomes" id="UP000722485">
    <property type="component" value="Unassembled WGS sequence"/>
</dbReference>
<keyword evidence="4" id="KW-1185">Reference proteome</keyword>